<proteinExistence type="predicted"/>
<feature type="domain" description="Nephrocystin 3-like N-terminal" evidence="2">
    <location>
        <begin position="24"/>
        <end position="186"/>
    </location>
</feature>
<gene>
    <name evidence="3" type="ORF">BDN70DRAFT_414727</name>
</gene>
<dbReference type="InterPro" id="IPR056884">
    <property type="entry name" value="NPHP3-like_N"/>
</dbReference>
<dbReference type="EMBL" id="MU155477">
    <property type="protein sequence ID" value="KAF9473017.1"/>
    <property type="molecule type" value="Genomic_DNA"/>
</dbReference>
<dbReference type="OrthoDB" id="7464126at2759"/>
<dbReference type="Proteomes" id="UP000807469">
    <property type="component" value="Unassembled WGS sequence"/>
</dbReference>
<evidence type="ECO:0000313" key="4">
    <source>
        <dbReference type="Proteomes" id="UP000807469"/>
    </source>
</evidence>
<dbReference type="InterPro" id="IPR027417">
    <property type="entry name" value="P-loop_NTPase"/>
</dbReference>
<dbReference type="AlphaFoldDB" id="A0A9P6CNM5"/>
<dbReference type="PANTHER" id="PTHR10039">
    <property type="entry name" value="AMELOGENIN"/>
    <property type="match status" value="1"/>
</dbReference>
<dbReference type="PANTHER" id="PTHR10039:SF16">
    <property type="entry name" value="GPI INOSITOL-DEACYLASE"/>
    <property type="match status" value="1"/>
</dbReference>
<name>A0A9P6CNM5_9AGAR</name>
<dbReference type="SUPFAM" id="SSF52540">
    <property type="entry name" value="P-loop containing nucleoside triphosphate hydrolases"/>
    <property type="match status" value="1"/>
</dbReference>
<evidence type="ECO:0000256" key="1">
    <source>
        <dbReference type="ARBA" id="ARBA00022737"/>
    </source>
</evidence>
<reference evidence="3" key="1">
    <citation type="submission" date="2020-11" db="EMBL/GenBank/DDBJ databases">
        <authorList>
            <consortium name="DOE Joint Genome Institute"/>
            <person name="Ahrendt S."/>
            <person name="Riley R."/>
            <person name="Andreopoulos W."/>
            <person name="Labutti K."/>
            <person name="Pangilinan J."/>
            <person name="Ruiz-Duenas F.J."/>
            <person name="Barrasa J.M."/>
            <person name="Sanchez-Garcia M."/>
            <person name="Camarero S."/>
            <person name="Miyauchi S."/>
            <person name="Serrano A."/>
            <person name="Linde D."/>
            <person name="Babiker R."/>
            <person name="Drula E."/>
            <person name="Ayuso-Fernandez I."/>
            <person name="Pacheco R."/>
            <person name="Padilla G."/>
            <person name="Ferreira P."/>
            <person name="Barriuso J."/>
            <person name="Kellner H."/>
            <person name="Castanera R."/>
            <person name="Alfaro M."/>
            <person name="Ramirez L."/>
            <person name="Pisabarro A.G."/>
            <person name="Kuo A."/>
            <person name="Tritt A."/>
            <person name="Lipzen A."/>
            <person name="He G."/>
            <person name="Yan M."/>
            <person name="Ng V."/>
            <person name="Cullen D."/>
            <person name="Martin F."/>
            <person name="Rosso M.-N."/>
            <person name="Henrissat B."/>
            <person name="Hibbett D."/>
            <person name="Martinez A.T."/>
            <person name="Grigoriev I.V."/>
        </authorList>
    </citation>
    <scope>NUCLEOTIDE SEQUENCE</scope>
    <source>
        <strain evidence="3">CIRM-BRFM 674</strain>
    </source>
</reference>
<evidence type="ECO:0000313" key="3">
    <source>
        <dbReference type="EMBL" id="KAF9473017.1"/>
    </source>
</evidence>
<dbReference type="Pfam" id="PF24883">
    <property type="entry name" value="NPHP3_N"/>
    <property type="match status" value="1"/>
</dbReference>
<keyword evidence="4" id="KW-1185">Reference proteome</keyword>
<protein>
    <recommendedName>
        <fullName evidence="2">Nephrocystin 3-like N-terminal domain-containing protein</fullName>
    </recommendedName>
</protein>
<keyword evidence="1" id="KW-0677">Repeat</keyword>
<comment type="caution">
    <text evidence="3">The sequence shown here is derived from an EMBL/GenBank/DDBJ whole genome shotgun (WGS) entry which is preliminary data.</text>
</comment>
<evidence type="ECO:0000259" key="2">
    <source>
        <dbReference type="Pfam" id="PF24883"/>
    </source>
</evidence>
<accession>A0A9P6CNM5</accession>
<dbReference type="Gene3D" id="3.40.50.300">
    <property type="entry name" value="P-loop containing nucleotide triphosphate hydrolases"/>
    <property type="match status" value="1"/>
</dbReference>
<organism evidence="3 4">
    <name type="scientific">Pholiota conissans</name>
    <dbReference type="NCBI Taxonomy" id="109636"/>
    <lineage>
        <taxon>Eukaryota</taxon>
        <taxon>Fungi</taxon>
        <taxon>Dikarya</taxon>
        <taxon>Basidiomycota</taxon>
        <taxon>Agaricomycotina</taxon>
        <taxon>Agaricomycetes</taxon>
        <taxon>Agaricomycetidae</taxon>
        <taxon>Agaricales</taxon>
        <taxon>Agaricineae</taxon>
        <taxon>Strophariaceae</taxon>
        <taxon>Pholiota</taxon>
    </lineage>
</organism>
<sequence>MWKWLDAPDSSPNYHAALQRHQEGTFAWFLDGEYYNEFRDNAGFLWIKATAGCGKTVLCSTIIRKIEALWKKYPKSIAYGYFFVDGRDSQKDLQLHEKLIRSLIHQLSAQCDGVLAVLVDLYGQGHQPPSIRSLEGVLRHIVEGLHTVYIIIDSLDECIERNRMLPWIERNIFEKHDNLHLIIAGRPERDISDTFERLDVPFIDLASKADEDIALYLDEELPLLKNWQFWDKETQREVQSVLRKGAQGMFRWLRSLPKGLYKTYDRILSRIDKEGDSTDTKLLYNLMIKMNHNSSHCISAGMKMMFWRNVRAL</sequence>